<dbReference type="Pfam" id="PF01381">
    <property type="entry name" value="HTH_3"/>
    <property type="match status" value="1"/>
</dbReference>
<dbReference type="InterPro" id="IPR001387">
    <property type="entry name" value="Cro/C1-type_HTH"/>
</dbReference>
<accession>A0A2T0UAA1</accession>
<dbReference type="InterPro" id="IPR010982">
    <property type="entry name" value="Lambda_DNA-bd_dom_sf"/>
</dbReference>
<name>A0A2T0UAA1_9MICO</name>
<dbReference type="SUPFAM" id="SSF47413">
    <property type="entry name" value="lambda repressor-like DNA-binding domains"/>
    <property type="match status" value="1"/>
</dbReference>
<protein>
    <submittedName>
        <fullName evidence="2">Helix-turn-helix protein</fullName>
    </submittedName>
</protein>
<keyword evidence="3" id="KW-1185">Reference proteome</keyword>
<dbReference type="OrthoDB" id="4843687at2"/>
<dbReference type="CDD" id="cd00093">
    <property type="entry name" value="HTH_XRE"/>
    <property type="match status" value="1"/>
</dbReference>
<reference evidence="2 3" key="1">
    <citation type="submission" date="2018-03" db="EMBL/GenBank/DDBJ databases">
        <title>Genomic Encyclopedia of Archaeal and Bacterial Type Strains, Phase II (KMG-II): from individual species to whole genera.</title>
        <authorList>
            <person name="Goeker M."/>
        </authorList>
    </citation>
    <scope>NUCLEOTIDE SEQUENCE [LARGE SCALE GENOMIC DNA]</scope>
    <source>
        <strain evidence="2 3">ATCC BAA-1496</strain>
    </source>
</reference>
<dbReference type="RefSeq" id="WP_146132967.1">
    <property type="nucleotide sequence ID" value="NZ_PVTI01000023.1"/>
</dbReference>
<proteinExistence type="predicted"/>
<dbReference type="SMART" id="SM00530">
    <property type="entry name" value="HTH_XRE"/>
    <property type="match status" value="1"/>
</dbReference>
<evidence type="ECO:0000259" key="1">
    <source>
        <dbReference type="PROSITE" id="PS50943"/>
    </source>
</evidence>
<evidence type="ECO:0000313" key="2">
    <source>
        <dbReference type="EMBL" id="PRY54863.1"/>
    </source>
</evidence>
<organism evidence="2 3">
    <name type="scientific">Knoellia remsis</name>
    <dbReference type="NCBI Taxonomy" id="407159"/>
    <lineage>
        <taxon>Bacteria</taxon>
        <taxon>Bacillati</taxon>
        <taxon>Actinomycetota</taxon>
        <taxon>Actinomycetes</taxon>
        <taxon>Micrococcales</taxon>
        <taxon>Intrasporangiaceae</taxon>
        <taxon>Knoellia</taxon>
    </lineage>
</organism>
<gene>
    <name evidence="2" type="ORF">BCF74_12337</name>
</gene>
<dbReference type="GO" id="GO:0003677">
    <property type="term" value="F:DNA binding"/>
    <property type="evidence" value="ECO:0007669"/>
    <property type="project" value="InterPro"/>
</dbReference>
<dbReference type="AlphaFoldDB" id="A0A2T0UAA1"/>
<comment type="caution">
    <text evidence="2">The sequence shown here is derived from an EMBL/GenBank/DDBJ whole genome shotgun (WGS) entry which is preliminary data.</text>
</comment>
<evidence type="ECO:0000313" key="3">
    <source>
        <dbReference type="Proteomes" id="UP000237822"/>
    </source>
</evidence>
<dbReference type="Gene3D" id="1.10.260.40">
    <property type="entry name" value="lambda repressor-like DNA-binding domains"/>
    <property type="match status" value="1"/>
</dbReference>
<dbReference type="PROSITE" id="PS50943">
    <property type="entry name" value="HTH_CROC1"/>
    <property type="match status" value="1"/>
</dbReference>
<sequence>MLRRARRLQRLSQDELAERAGVTQGVVARYESGRQQPTVAALERLVAVCGYELEWSLRNTREAGGAALVDDRFPGPIGRRLTENLEKVLTLIAGTGASEPRLYGDVADGSEGVDSTLFIGVVLAPAVESMDLLVAGARIHLLVGAPVRLGPHEDAAAWGYDGPGVPLS</sequence>
<feature type="domain" description="HTH cro/C1-type" evidence="1">
    <location>
        <begin position="2"/>
        <end position="56"/>
    </location>
</feature>
<dbReference type="EMBL" id="PVTI01000023">
    <property type="protein sequence ID" value="PRY54863.1"/>
    <property type="molecule type" value="Genomic_DNA"/>
</dbReference>
<dbReference type="Proteomes" id="UP000237822">
    <property type="component" value="Unassembled WGS sequence"/>
</dbReference>